<dbReference type="InterPro" id="IPR002208">
    <property type="entry name" value="SecY/SEC61-alpha"/>
</dbReference>
<feature type="transmembrane region" description="Helical" evidence="1">
    <location>
        <begin position="28"/>
        <end position="47"/>
    </location>
</feature>
<evidence type="ECO:0000313" key="2">
    <source>
        <dbReference type="EMBL" id="TMJ08454.1"/>
    </source>
</evidence>
<keyword evidence="1" id="KW-0472">Membrane</keyword>
<dbReference type="SUPFAM" id="SSF103491">
    <property type="entry name" value="Preprotein translocase SecY subunit"/>
    <property type="match status" value="1"/>
</dbReference>
<keyword evidence="1" id="KW-0812">Transmembrane</keyword>
<dbReference type="InterPro" id="IPR023201">
    <property type="entry name" value="SecY_dom_sf"/>
</dbReference>
<sequence length="90" mass="9815">IKKYGGFIPGIRPGRPTSDYLTKILERLTLVGAFFLGLIAVGPIALGRFTGQLTLYLAGTSLLIVVGVALETMKQLEAQLLMRSYEGFIR</sequence>
<keyword evidence="1" id="KW-1133">Transmembrane helix</keyword>
<proteinExistence type="predicted"/>
<name>A0A537LKB4_9BACT</name>
<dbReference type="PRINTS" id="PR00303">
    <property type="entry name" value="SECYTRNLCASE"/>
</dbReference>
<comment type="caution">
    <text evidence="2">The sequence shown here is derived from an EMBL/GenBank/DDBJ whole genome shotgun (WGS) entry which is preliminary data.</text>
</comment>
<evidence type="ECO:0000256" key="1">
    <source>
        <dbReference type="SAM" id="Phobius"/>
    </source>
</evidence>
<gene>
    <name evidence="2" type="ORF">E6H02_09930</name>
</gene>
<dbReference type="GO" id="GO:0015031">
    <property type="term" value="P:protein transport"/>
    <property type="evidence" value="ECO:0007669"/>
    <property type="project" value="InterPro"/>
</dbReference>
<dbReference type="EMBL" id="VBAM01000396">
    <property type="protein sequence ID" value="TMJ08454.1"/>
    <property type="molecule type" value="Genomic_DNA"/>
</dbReference>
<dbReference type="Gene3D" id="1.10.3370.10">
    <property type="entry name" value="SecY subunit domain"/>
    <property type="match status" value="1"/>
</dbReference>
<dbReference type="Pfam" id="PF00344">
    <property type="entry name" value="SecY"/>
    <property type="match status" value="1"/>
</dbReference>
<dbReference type="Proteomes" id="UP000320393">
    <property type="component" value="Unassembled WGS sequence"/>
</dbReference>
<organism evidence="2 3">
    <name type="scientific">Candidatus Segetimicrobium genomatis</name>
    <dbReference type="NCBI Taxonomy" id="2569760"/>
    <lineage>
        <taxon>Bacteria</taxon>
        <taxon>Bacillati</taxon>
        <taxon>Candidatus Sysuimicrobiota</taxon>
        <taxon>Candidatus Sysuimicrobiia</taxon>
        <taxon>Candidatus Sysuimicrobiales</taxon>
        <taxon>Candidatus Segetimicrobiaceae</taxon>
        <taxon>Candidatus Segetimicrobium</taxon>
    </lineage>
</organism>
<reference evidence="2 3" key="1">
    <citation type="journal article" date="2019" name="Nat. Microbiol.">
        <title>Mediterranean grassland soil C-N compound turnover is dependent on rainfall and depth, and is mediated by genomically divergent microorganisms.</title>
        <authorList>
            <person name="Diamond S."/>
            <person name="Andeer P.F."/>
            <person name="Li Z."/>
            <person name="Crits-Christoph A."/>
            <person name="Burstein D."/>
            <person name="Anantharaman K."/>
            <person name="Lane K.R."/>
            <person name="Thomas B.C."/>
            <person name="Pan C."/>
            <person name="Northen T.R."/>
            <person name="Banfield J.F."/>
        </authorList>
    </citation>
    <scope>NUCLEOTIDE SEQUENCE [LARGE SCALE GENOMIC DNA]</scope>
    <source>
        <strain evidence="2">NP_5</strain>
    </source>
</reference>
<dbReference type="AlphaFoldDB" id="A0A537LKB4"/>
<accession>A0A537LKB4</accession>
<feature type="non-terminal residue" evidence="2">
    <location>
        <position position="1"/>
    </location>
</feature>
<feature type="transmembrane region" description="Helical" evidence="1">
    <location>
        <begin position="53"/>
        <end position="73"/>
    </location>
</feature>
<evidence type="ECO:0000313" key="3">
    <source>
        <dbReference type="Proteomes" id="UP000320393"/>
    </source>
</evidence>
<protein>
    <submittedName>
        <fullName evidence="2">Preprotein translocase subunit SecY</fullName>
    </submittedName>
</protein>
<dbReference type="GO" id="GO:0016020">
    <property type="term" value="C:membrane"/>
    <property type="evidence" value="ECO:0007669"/>
    <property type="project" value="InterPro"/>
</dbReference>